<comment type="activity regulation">
    <text evidence="11">Ubiquitination of histone H2B to form H2BK123ub1 is required for efficient DOT1 methyltransferase activity on histone H3.</text>
</comment>
<proteinExistence type="inferred from homology"/>
<evidence type="ECO:0000256" key="11">
    <source>
        <dbReference type="RuleBase" id="RU271113"/>
    </source>
</evidence>
<evidence type="ECO:0000256" key="1">
    <source>
        <dbReference type="ARBA" id="ARBA00004123"/>
    </source>
</evidence>
<evidence type="ECO:0000259" key="13">
    <source>
        <dbReference type="PROSITE" id="PS51569"/>
    </source>
</evidence>
<dbReference type="GO" id="GO:0006281">
    <property type="term" value="P:DNA repair"/>
    <property type="evidence" value="ECO:0007669"/>
    <property type="project" value="TreeGrafter"/>
</dbReference>
<keyword evidence="15" id="KW-1185">Reference proteome</keyword>
<dbReference type="InterPro" id="IPR025789">
    <property type="entry name" value="DOT1_dom"/>
</dbReference>
<dbReference type="Proteomes" id="UP000054144">
    <property type="component" value="Unassembled WGS sequence"/>
</dbReference>
<evidence type="ECO:0000256" key="8">
    <source>
        <dbReference type="ARBA" id="ARBA00023242"/>
    </source>
</evidence>
<reference evidence="14 15" key="1">
    <citation type="journal article" date="2015" name="Fungal Genet. Biol.">
        <title>Evolution of novel wood decay mechanisms in Agaricales revealed by the genome sequences of Fistulina hepatica and Cylindrobasidium torrendii.</title>
        <authorList>
            <person name="Floudas D."/>
            <person name="Held B.W."/>
            <person name="Riley R."/>
            <person name="Nagy L.G."/>
            <person name="Koehler G."/>
            <person name="Ransdell A.S."/>
            <person name="Younus H."/>
            <person name="Chow J."/>
            <person name="Chiniquy J."/>
            <person name="Lipzen A."/>
            <person name="Tritt A."/>
            <person name="Sun H."/>
            <person name="Haridas S."/>
            <person name="LaButti K."/>
            <person name="Ohm R.A."/>
            <person name="Kues U."/>
            <person name="Blanchette R.A."/>
            <person name="Grigoriev I.V."/>
            <person name="Minto R.E."/>
            <person name="Hibbett D.S."/>
        </authorList>
    </citation>
    <scope>NUCLEOTIDE SEQUENCE [LARGE SCALE GENOMIC DNA]</scope>
    <source>
        <strain evidence="14 15">ATCC 64428</strain>
    </source>
</reference>
<evidence type="ECO:0000256" key="9">
    <source>
        <dbReference type="ARBA" id="ARBA00029821"/>
    </source>
</evidence>
<comment type="similarity">
    <text evidence="11">Belongs to the class I-like SAM-binding methyltransferase superfamily. DOT1 family.</text>
</comment>
<dbReference type="EC" id="2.1.1.360" evidence="2 11"/>
<keyword evidence="7 11" id="KW-0156">Chromatin regulator</keyword>
<dbReference type="Pfam" id="PF08123">
    <property type="entry name" value="DOT1"/>
    <property type="match status" value="1"/>
</dbReference>
<dbReference type="EMBL" id="KN882016">
    <property type="protein sequence ID" value="KIY47005.1"/>
    <property type="molecule type" value="Genomic_DNA"/>
</dbReference>
<keyword evidence="4 11" id="KW-0489">Methyltransferase</keyword>
<dbReference type="CDD" id="cd02440">
    <property type="entry name" value="AdoMet_MTases"/>
    <property type="match status" value="1"/>
</dbReference>
<evidence type="ECO:0000256" key="2">
    <source>
        <dbReference type="ARBA" id="ARBA00012190"/>
    </source>
</evidence>
<dbReference type="GO" id="GO:0140956">
    <property type="term" value="F:histone H3K79 trimethyltransferase activity"/>
    <property type="evidence" value="ECO:0007669"/>
    <property type="project" value="UniProtKB-EC"/>
</dbReference>
<dbReference type="InterPro" id="IPR029063">
    <property type="entry name" value="SAM-dependent_MTases_sf"/>
</dbReference>
<evidence type="ECO:0000256" key="7">
    <source>
        <dbReference type="ARBA" id="ARBA00022853"/>
    </source>
</evidence>
<feature type="domain" description="DOT1" evidence="13">
    <location>
        <begin position="63"/>
        <end position="386"/>
    </location>
</feature>
<keyword evidence="6 11" id="KW-0949">S-adenosyl-L-methionine</keyword>
<comment type="function">
    <text evidence="11">Histone methyltransferase that specifically trimethylates histone H3 to form H3K79me3. This methylation is required for telomere silencing and for the pachytene checkpoint during the meiotic cell cycle by allowing the recruitment of RAD9 to double strand breaks. Nucleosomes are preferred as substrate compared to free histone.</text>
</comment>
<evidence type="ECO:0000313" key="15">
    <source>
        <dbReference type="Proteomes" id="UP000054144"/>
    </source>
</evidence>
<dbReference type="GO" id="GO:0000077">
    <property type="term" value="P:DNA damage checkpoint signaling"/>
    <property type="evidence" value="ECO:0007669"/>
    <property type="project" value="TreeGrafter"/>
</dbReference>
<dbReference type="PANTHER" id="PTHR21451">
    <property type="entry name" value="HISTONE H3 METHYLTRANSFERASE"/>
    <property type="match status" value="1"/>
</dbReference>
<dbReference type="PANTHER" id="PTHR21451:SF0">
    <property type="entry name" value="HISTONE-LYSINE N-METHYLTRANSFERASE, H3 LYSINE-79 SPECIFIC"/>
    <property type="match status" value="1"/>
</dbReference>
<evidence type="ECO:0000256" key="3">
    <source>
        <dbReference type="ARBA" id="ARBA00020987"/>
    </source>
</evidence>
<protein>
    <recommendedName>
        <fullName evidence="3 11">Histone-lysine N-methyltransferase, H3 lysine-79 specific</fullName>
        <ecNumber evidence="2 11">2.1.1.360</ecNumber>
    </recommendedName>
    <alternativeName>
        <fullName evidence="9 11">Histone H3-K79 methyltransferase</fullName>
    </alternativeName>
</protein>
<comment type="subcellular location">
    <subcellularLocation>
        <location evidence="1 11">Nucleus</location>
    </subcellularLocation>
</comment>
<dbReference type="PROSITE" id="PS51569">
    <property type="entry name" value="DOT1"/>
    <property type="match status" value="1"/>
</dbReference>
<keyword evidence="5 11" id="KW-0808">Transferase</keyword>
<keyword evidence="8 11" id="KW-0539">Nucleus</keyword>
<feature type="compositionally biased region" description="Acidic residues" evidence="12">
    <location>
        <begin position="72"/>
        <end position="84"/>
    </location>
</feature>
<evidence type="ECO:0000256" key="4">
    <source>
        <dbReference type="ARBA" id="ARBA00022603"/>
    </source>
</evidence>
<dbReference type="GO" id="GO:0032259">
    <property type="term" value="P:methylation"/>
    <property type="evidence" value="ECO:0007669"/>
    <property type="project" value="UniProtKB-KW"/>
</dbReference>
<feature type="compositionally biased region" description="Low complexity" evidence="12">
    <location>
        <begin position="85"/>
        <end position="98"/>
    </location>
</feature>
<dbReference type="OrthoDB" id="443402at2759"/>
<evidence type="ECO:0000256" key="6">
    <source>
        <dbReference type="ARBA" id="ARBA00022691"/>
    </source>
</evidence>
<dbReference type="AlphaFoldDB" id="A0A0D7A8F2"/>
<feature type="region of interest" description="Disordered" evidence="12">
    <location>
        <begin position="55"/>
        <end position="98"/>
    </location>
</feature>
<feature type="non-terminal residue" evidence="14">
    <location>
        <position position="1"/>
    </location>
</feature>
<organism evidence="14 15">
    <name type="scientific">Fistulina hepatica ATCC 64428</name>
    <dbReference type="NCBI Taxonomy" id="1128425"/>
    <lineage>
        <taxon>Eukaryota</taxon>
        <taxon>Fungi</taxon>
        <taxon>Dikarya</taxon>
        <taxon>Basidiomycota</taxon>
        <taxon>Agaricomycotina</taxon>
        <taxon>Agaricomycetes</taxon>
        <taxon>Agaricomycetidae</taxon>
        <taxon>Agaricales</taxon>
        <taxon>Fistulinaceae</taxon>
        <taxon>Fistulina</taxon>
    </lineage>
</organism>
<dbReference type="Gene3D" id="3.40.50.150">
    <property type="entry name" value="Vaccinia Virus protein VP39"/>
    <property type="match status" value="1"/>
</dbReference>
<comment type="miscellaneous">
    <text evidence="11">In contrast to other lysine histone methyltransferases, it does not contain a SET domain, suggesting the existence of another mechanism for methylation of lysine residues of histones.</text>
</comment>
<evidence type="ECO:0000256" key="5">
    <source>
        <dbReference type="ARBA" id="ARBA00022679"/>
    </source>
</evidence>
<comment type="catalytic activity">
    <reaction evidence="10 11">
        <text>L-lysyl(79)-[histone H3] + 3 S-adenosyl-L-methionine = N(6),N(6),N(6)-trimethyl-L-lysyl(79)-[histone H3] + 3 S-adenosyl-L-homocysteine + 3 H(+)</text>
        <dbReference type="Rhea" id="RHEA:60328"/>
        <dbReference type="Rhea" id="RHEA-COMP:15549"/>
        <dbReference type="Rhea" id="RHEA-COMP:15552"/>
        <dbReference type="ChEBI" id="CHEBI:15378"/>
        <dbReference type="ChEBI" id="CHEBI:29969"/>
        <dbReference type="ChEBI" id="CHEBI:57856"/>
        <dbReference type="ChEBI" id="CHEBI:59789"/>
        <dbReference type="ChEBI" id="CHEBI:61961"/>
        <dbReference type="EC" id="2.1.1.360"/>
    </reaction>
</comment>
<dbReference type="FunFam" id="3.40.50.150:FF:000033">
    <property type="entry name" value="Histone-lysine N-methyltransferase, H3 lysine-79 specific"/>
    <property type="match status" value="1"/>
</dbReference>
<feature type="non-terminal residue" evidence="14">
    <location>
        <position position="397"/>
    </location>
</feature>
<evidence type="ECO:0000256" key="10">
    <source>
        <dbReference type="ARBA" id="ARBA00047770"/>
    </source>
</evidence>
<evidence type="ECO:0000313" key="14">
    <source>
        <dbReference type="EMBL" id="KIY47005.1"/>
    </source>
</evidence>
<gene>
    <name evidence="14" type="ORF">FISHEDRAFT_14635</name>
</gene>
<evidence type="ECO:0000256" key="12">
    <source>
        <dbReference type="SAM" id="MobiDB-lite"/>
    </source>
</evidence>
<dbReference type="SUPFAM" id="SSF53335">
    <property type="entry name" value="S-adenosyl-L-methionine-dependent methyltransferases"/>
    <property type="match status" value="1"/>
</dbReference>
<name>A0A0D7A8F2_9AGAR</name>
<dbReference type="InterPro" id="IPR030445">
    <property type="entry name" value="H3-K79_meTrfase"/>
</dbReference>
<dbReference type="GO" id="GO:0005634">
    <property type="term" value="C:nucleus"/>
    <property type="evidence" value="ECO:0007669"/>
    <property type="project" value="UniProtKB-SubCell"/>
</dbReference>
<accession>A0A0D7A8F2</accession>
<sequence>PHPTHPPTIELEYPNANASESFVLLQPKDKDHYNPIFDLEKTLYTIVKYYLTPEQQEPFGPIPDESLSELADRDDDAPNDDSSSDTDSLPPSGRSGPSLLRSVQRAIHMHDGPLFVETMQTVNNILRDVKYPVLPDDLIDNPADLPRHTPYKWTDLPKDVLMRVLEENYQRCVGPHVPTLKKYEAFSSTVYGELMPSLSYEIVRLTKLHQDSLFLDLGSGVGQVVVQAALQSGCMGVGVEISEQPAEIAARMRTQFLTRCRMWGLNVGEIEFEHNDMLTSARIDELLPEADVVLVDNKVFAETLNEALRPKFLDLKEGALVVSLKPFVSALNARVTERNVDDISTIFDVTEHRYGSGSVSWGPSGGTYYIHRVDREGYAHIREKFEISRSSSRTSQR</sequence>